<dbReference type="AlphaFoldDB" id="A0AA39VND5"/>
<name>A0AA39VND5_ACESA</name>
<feature type="compositionally biased region" description="Polar residues" evidence="1">
    <location>
        <begin position="41"/>
        <end position="61"/>
    </location>
</feature>
<evidence type="ECO:0000313" key="2">
    <source>
        <dbReference type="EMBL" id="KAK0585716.1"/>
    </source>
</evidence>
<feature type="compositionally biased region" description="Low complexity" evidence="1">
    <location>
        <begin position="71"/>
        <end position="96"/>
    </location>
</feature>
<dbReference type="EMBL" id="JAUESC010000383">
    <property type="protein sequence ID" value="KAK0585716.1"/>
    <property type="molecule type" value="Genomic_DNA"/>
</dbReference>
<sequence>MEAPLRQRKLKRFGKSTTEELKEQLNRDFGNQKKHSEEKANSSSLNSDYIKSRPHSTSRSSKPVPRPGLHSRSSLASSRAHSPSSDSGSSSTSLYSRSKRKAATSKSKEILSEKGLQVGDTGLENAKLENNKLVVVKENDLSSSKVEDEINKDLPIWRDENGNHTPLYELTNPRTRLSETLKETKQHQNSDASMIVHTSPIRNQHLEALDNSNSYRSTSSMPPSETARFSSETLKENKEHKIFDASMMVQLPLPIKNQHSEAPVSSHYGGSTSISSDEMYMVLEHYERHLPPDAYFGSTRLWPWQIIIYYRRLKRGPILMENYARRVS</sequence>
<evidence type="ECO:0000256" key="1">
    <source>
        <dbReference type="SAM" id="MobiDB-lite"/>
    </source>
</evidence>
<feature type="compositionally biased region" description="Basic and acidic residues" evidence="1">
    <location>
        <begin position="17"/>
        <end position="40"/>
    </location>
</feature>
<proteinExistence type="predicted"/>
<evidence type="ECO:0000313" key="3">
    <source>
        <dbReference type="Proteomes" id="UP001168877"/>
    </source>
</evidence>
<keyword evidence="3" id="KW-1185">Reference proteome</keyword>
<comment type="caution">
    <text evidence="2">The sequence shown here is derived from an EMBL/GenBank/DDBJ whole genome shotgun (WGS) entry which is preliminary data.</text>
</comment>
<reference evidence="2" key="2">
    <citation type="submission" date="2023-06" db="EMBL/GenBank/DDBJ databases">
        <authorList>
            <person name="Swenson N.G."/>
            <person name="Wegrzyn J.L."/>
            <person name="Mcevoy S.L."/>
        </authorList>
    </citation>
    <scope>NUCLEOTIDE SEQUENCE</scope>
    <source>
        <strain evidence="2">NS2018</strain>
        <tissue evidence="2">Leaf</tissue>
    </source>
</reference>
<reference evidence="2" key="1">
    <citation type="journal article" date="2022" name="Plant J.">
        <title>Strategies of tolerance reflected in two North American maple genomes.</title>
        <authorList>
            <person name="McEvoy S.L."/>
            <person name="Sezen U.U."/>
            <person name="Trouern-Trend A."/>
            <person name="McMahon S.M."/>
            <person name="Schaberg P.G."/>
            <person name="Yang J."/>
            <person name="Wegrzyn J.L."/>
            <person name="Swenson N.G."/>
        </authorList>
    </citation>
    <scope>NUCLEOTIDE SEQUENCE</scope>
    <source>
        <strain evidence="2">NS2018</strain>
    </source>
</reference>
<accession>A0AA39VND5</accession>
<gene>
    <name evidence="2" type="ORF">LWI29_032949</name>
</gene>
<protein>
    <submittedName>
        <fullName evidence="2">Uncharacterized protein</fullName>
    </submittedName>
</protein>
<dbReference type="Proteomes" id="UP001168877">
    <property type="component" value="Unassembled WGS sequence"/>
</dbReference>
<organism evidence="2 3">
    <name type="scientific">Acer saccharum</name>
    <name type="common">Sugar maple</name>
    <dbReference type="NCBI Taxonomy" id="4024"/>
    <lineage>
        <taxon>Eukaryota</taxon>
        <taxon>Viridiplantae</taxon>
        <taxon>Streptophyta</taxon>
        <taxon>Embryophyta</taxon>
        <taxon>Tracheophyta</taxon>
        <taxon>Spermatophyta</taxon>
        <taxon>Magnoliopsida</taxon>
        <taxon>eudicotyledons</taxon>
        <taxon>Gunneridae</taxon>
        <taxon>Pentapetalae</taxon>
        <taxon>rosids</taxon>
        <taxon>malvids</taxon>
        <taxon>Sapindales</taxon>
        <taxon>Sapindaceae</taxon>
        <taxon>Hippocastanoideae</taxon>
        <taxon>Acereae</taxon>
        <taxon>Acer</taxon>
    </lineage>
</organism>
<feature type="region of interest" description="Disordered" evidence="1">
    <location>
        <begin position="1"/>
        <end position="109"/>
    </location>
</feature>
<feature type="compositionally biased region" description="Basic residues" evidence="1">
    <location>
        <begin position="1"/>
        <end position="14"/>
    </location>
</feature>